<dbReference type="InterPro" id="IPR009057">
    <property type="entry name" value="Homeodomain-like_sf"/>
</dbReference>
<dbReference type="Gene3D" id="1.10.10.60">
    <property type="entry name" value="Homeodomain-like"/>
    <property type="match status" value="2"/>
</dbReference>
<evidence type="ECO:0000313" key="7">
    <source>
        <dbReference type="Proteomes" id="UP000558113"/>
    </source>
</evidence>
<dbReference type="Pfam" id="PF17853">
    <property type="entry name" value="GGDEF_2"/>
    <property type="match status" value="1"/>
</dbReference>
<dbReference type="PANTHER" id="PTHR43280:SF28">
    <property type="entry name" value="HTH-TYPE TRANSCRIPTIONAL ACTIVATOR RHAS"/>
    <property type="match status" value="1"/>
</dbReference>
<feature type="transmembrane region" description="Helical" evidence="4">
    <location>
        <begin position="52"/>
        <end position="76"/>
    </location>
</feature>
<keyword evidence="4" id="KW-0472">Membrane</keyword>
<dbReference type="InterPro" id="IPR018062">
    <property type="entry name" value="HTH_AraC-typ_CS"/>
</dbReference>
<evidence type="ECO:0000313" key="6">
    <source>
        <dbReference type="EMBL" id="NBC68697.1"/>
    </source>
</evidence>
<evidence type="ECO:0000256" key="1">
    <source>
        <dbReference type="ARBA" id="ARBA00023015"/>
    </source>
</evidence>
<accession>A0A7X4YLW5</accession>
<evidence type="ECO:0000256" key="3">
    <source>
        <dbReference type="ARBA" id="ARBA00023163"/>
    </source>
</evidence>
<proteinExistence type="predicted"/>
<dbReference type="OrthoDB" id="2647120at2"/>
<sequence length="805" mass="91032">MLRHAKLDRRIDLPNSYARQSYFQEVLVKLSITPSSLTSSIRFSWSRFKSRLLVTYTLSYILIFLVPLSGVTFVIYHNATANLRAEIEQSNVNQLNQVRQSIDTQMTNLLETASNISFDENLTKFMVSHPYYSRGAIASLARYKTNNSILDELFLYYRGDDRIYSNLGMTDLDLVFDKLFRFDRWQPQEVKQALNGTAFNTVRPAENVTMGSRSEGMLAMLVPIKTNDPYPYGTVLYLIKEDRLTGVMNAILNDFSGSSYIFSGTGEVLTSNYRGEALRGQDLTSLSALEPGIHGLKLDGERYSVVSVKSKVNGWTYATAIPSYQFFEQVGQIRTIILLVFVFTALTGIAAAMMLARRQYHPIRDLLEFASLQGGAKETPKIRNEWDWIKQTIHDYHARIDMQEPFVRNQCLMLLFKHGKPDDPEIERMIVQSGLELPERAACFAIILSLDEQRRGEQTWEDQQALRAWLSRLELPGLQAQIDGVELSVTHQLALMVTLLQADGNDEANRAALVVGELDELLAERLPNRPNLGVGTLYDDLSGLNQSFLEAASALEQRMLTLSGRIAYFEELTEPATPSETGESSWIPKKWLLKLEQSLKQGNEATALQLIASMMAKLKTETLPAGLLRCQCFDVLNSLLRTAAELGMDEARADISSLHAFETLEGLESKLCSLAKRICHAASRQSETVQPSLMDEIVAYVEQNYADYTLSLEHIALKYDTSTSYLSRSFKEKIGCNFTEYIWQCRLREVIRQLLHTSAPLKDIIERVGYLDAPNFIRKFKKETGHTPGQYRKLHGAGVPIFEAN</sequence>
<dbReference type="InterPro" id="IPR041522">
    <property type="entry name" value="CdaR_GGDEF"/>
</dbReference>
<gene>
    <name evidence="6" type="ORF">GT003_06840</name>
</gene>
<dbReference type="PROSITE" id="PS00041">
    <property type="entry name" value="HTH_ARAC_FAMILY_1"/>
    <property type="match status" value="1"/>
</dbReference>
<feature type="domain" description="HTH araC/xylS-type" evidence="5">
    <location>
        <begin position="695"/>
        <end position="794"/>
    </location>
</feature>
<feature type="transmembrane region" description="Helical" evidence="4">
    <location>
        <begin position="336"/>
        <end position="356"/>
    </location>
</feature>
<dbReference type="PANTHER" id="PTHR43280">
    <property type="entry name" value="ARAC-FAMILY TRANSCRIPTIONAL REGULATOR"/>
    <property type="match status" value="1"/>
</dbReference>
<dbReference type="InterPro" id="IPR018060">
    <property type="entry name" value="HTH_AraC"/>
</dbReference>
<evidence type="ECO:0000259" key="5">
    <source>
        <dbReference type="PROSITE" id="PS01124"/>
    </source>
</evidence>
<name>A0A7X4YLW5_9BACL</name>
<dbReference type="SUPFAM" id="SSF46689">
    <property type="entry name" value="Homeodomain-like"/>
    <property type="match status" value="1"/>
</dbReference>
<keyword evidence="2" id="KW-0238">DNA-binding</keyword>
<organism evidence="6 7">
    <name type="scientific">Paenibacillus sacheonensis</name>
    <dbReference type="NCBI Taxonomy" id="742054"/>
    <lineage>
        <taxon>Bacteria</taxon>
        <taxon>Bacillati</taxon>
        <taxon>Bacillota</taxon>
        <taxon>Bacilli</taxon>
        <taxon>Bacillales</taxon>
        <taxon>Paenibacillaceae</taxon>
        <taxon>Paenibacillus</taxon>
    </lineage>
</organism>
<reference evidence="6 7" key="1">
    <citation type="submission" date="2020-01" db="EMBL/GenBank/DDBJ databases">
        <title>Paenibacillus soybeanensis sp. nov. isolated from the nodules of soybean (Glycine max(L.) Merr).</title>
        <authorList>
            <person name="Wang H."/>
        </authorList>
    </citation>
    <scope>NUCLEOTIDE SEQUENCE [LARGE SCALE GENOMIC DNA]</scope>
    <source>
        <strain evidence="6 7">DSM 23054</strain>
    </source>
</reference>
<dbReference type="Pfam" id="PF12833">
    <property type="entry name" value="HTH_18"/>
    <property type="match status" value="1"/>
</dbReference>
<evidence type="ECO:0000256" key="4">
    <source>
        <dbReference type="SAM" id="Phobius"/>
    </source>
</evidence>
<dbReference type="GO" id="GO:0003700">
    <property type="term" value="F:DNA-binding transcription factor activity"/>
    <property type="evidence" value="ECO:0007669"/>
    <property type="project" value="InterPro"/>
</dbReference>
<dbReference type="PROSITE" id="PS01124">
    <property type="entry name" value="HTH_ARAC_FAMILY_2"/>
    <property type="match status" value="1"/>
</dbReference>
<keyword evidence="4" id="KW-0812">Transmembrane</keyword>
<dbReference type="SMART" id="SM00342">
    <property type="entry name" value="HTH_ARAC"/>
    <property type="match status" value="1"/>
</dbReference>
<evidence type="ECO:0000256" key="2">
    <source>
        <dbReference type="ARBA" id="ARBA00023125"/>
    </source>
</evidence>
<dbReference type="GO" id="GO:0043565">
    <property type="term" value="F:sequence-specific DNA binding"/>
    <property type="evidence" value="ECO:0007669"/>
    <property type="project" value="InterPro"/>
</dbReference>
<keyword evidence="3" id="KW-0804">Transcription</keyword>
<dbReference type="AlphaFoldDB" id="A0A7X4YLW5"/>
<keyword evidence="4" id="KW-1133">Transmembrane helix</keyword>
<keyword evidence="1" id="KW-0805">Transcription regulation</keyword>
<dbReference type="Proteomes" id="UP000558113">
    <property type="component" value="Unassembled WGS sequence"/>
</dbReference>
<dbReference type="EMBL" id="JAAAMU010000003">
    <property type="protein sequence ID" value="NBC68697.1"/>
    <property type="molecule type" value="Genomic_DNA"/>
</dbReference>
<protein>
    <submittedName>
        <fullName evidence="6">Helix-turn-helix domain-containing protein</fullName>
    </submittedName>
</protein>
<comment type="caution">
    <text evidence="6">The sequence shown here is derived from an EMBL/GenBank/DDBJ whole genome shotgun (WGS) entry which is preliminary data.</text>
</comment>
<keyword evidence="7" id="KW-1185">Reference proteome</keyword>